<dbReference type="AlphaFoldDB" id="A0A382INC9"/>
<dbReference type="Gene3D" id="3.40.190.10">
    <property type="entry name" value="Periplasmic binding protein-like II"/>
    <property type="match status" value="1"/>
</dbReference>
<dbReference type="EMBL" id="UINC01068072">
    <property type="protein sequence ID" value="SVC00373.1"/>
    <property type="molecule type" value="Genomic_DNA"/>
</dbReference>
<feature type="non-terminal residue" evidence="1">
    <location>
        <position position="1"/>
    </location>
</feature>
<dbReference type="SUPFAM" id="SSF53850">
    <property type="entry name" value="Periplasmic binding protein-like II"/>
    <property type="match status" value="1"/>
</dbReference>
<gene>
    <name evidence="1" type="ORF">METZ01_LOCUS253227</name>
</gene>
<reference evidence="1" key="1">
    <citation type="submission" date="2018-05" db="EMBL/GenBank/DDBJ databases">
        <authorList>
            <person name="Lanie J.A."/>
            <person name="Ng W.-L."/>
            <person name="Kazmierczak K.M."/>
            <person name="Andrzejewski T.M."/>
            <person name="Davidsen T.M."/>
            <person name="Wayne K.J."/>
            <person name="Tettelin H."/>
            <person name="Glass J.I."/>
            <person name="Rusch D."/>
            <person name="Podicherti R."/>
            <person name="Tsui H.-C.T."/>
            <person name="Winkler M.E."/>
        </authorList>
    </citation>
    <scope>NUCLEOTIDE SEQUENCE</scope>
</reference>
<name>A0A382INC9_9ZZZZ</name>
<protein>
    <recommendedName>
        <fullName evidence="2">ABC transporter substrate-binding protein</fullName>
    </recommendedName>
</protein>
<evidence type="ECO:0000313" key="1">
    <source>
        <dbReference type="EMBL" id="SVC00373.1"/>
    </source>
</evidence>
<accession>A0A382INC9</accession>
<organism evidence="1">
    <name type="scientific">marine metagenome</name>
    <dbReference type="NCBI Taxonomy" id="408172"/>
    <lineage>
        <taxon>unclassified sequences</taxon>
        <taxon>metagenomes</taxon>
        <taxon>ecological metagenomes</taxon>
    </lineage>
</organism>
<sequence>ADRMVAAYQWMKYITNAENSAVWSTESGYGFVRTSSAEHPLIAEKRKQLPQYDRSLGLIQYGKGEPSVPAYYSVRGEIEKAYAGIINGDDIMSTLNALNDEANAILADAIAN</sequence>
<proteinExistence type="predicted"/>
<evidence type="ECO:0008006" key="2">
    <source>
        <dbReference type="Google" id="ProtNLM"/>
    </source>
</evidence>